<gene>
    <name evidence="1" type="ORF">B723_11590</name>
</gene>
<organism evidence="1 2">
    <name type="scientific">Pseudomonas fluorescens NCIMB 11764</name>
    <dbReference type="NCBI Taxonomy" id="1221522"/>
    <lineage>
        <taxon>Bacteria</taxon>
        <taxon>Pseudomonadati</taxon>
        <taxon>Pseudomonadota</taxon>
        <taxon>Gammaproteobacteria</taxon>
        <taxon>Pseudomonadales</taxon>
        <taxon>Pseudomonadaceae</taxon>
        <taxon>Pseudomonas</taxon>
    </lineage>
</organism>
<dbReference type="InterPro" id="IPR003458">
    <property type="entry name" value="Phage_T4_Gp38_tail_assem"/>
</dbReference>
<evidence type="ECO:0000313" key="2">
    <source>
        <dbReference type="Proteomes" id="UP000017175"/>
    </source>
</evidence>
<protein>
    <submittedName>
        <fullName evidence="1">Tail fiber assembly protein</fullName>
    </submittedName>
</protein>
<evidence type="ECO:0000313" key="1">
    <source>
        <dbReference type="EMBL" id="AKV07014.1"/>
    </source>
</evidence>
<dbReference type="Pfam" id="PF02413">
    <property type="entry name" value="Caudo_TAP"/>
    <property type="match status" value="1"/>
</dbReference>
<dbReference type="AlphaFoldDB" id="A0A0K1QML5"/>
<name>A0A0K1QML5_PSEFL</name>
<proteinExistence type="predicted"/>
<dbReference type="OrthoDB" id="8596093at2"/>
<accession>A0A0K1QML5</accession>
<dbReference type="PANTHER" id="PTHR34413:SF2">
    <property type="entry name" value="PROPHAGE TAIL FIBER ASSEMBLY PROTEIN HOMOLOG TFAE-RELATED"/>
    <property type="match status" value="1"/>
</dbReference>
<sequence>MSDERIASKGEVSWWLADEVTPPTICNVHPITGEFIGIGVADPSPLEPFTWLIPAHAYQCEPPAAQAGHAAVKLAGEDWKLVADHRGLRVYSTETGESQVWERLGDLPEGFTLEAPETRFDKWQDDHWIVDEAATVRALKSKAAKKKTLLTQFSANMISTLQNALDLEIANEREIADLKFWKIYGVELNRVDVVGQAPQDSEWPTSPNEALAAAWLVSQGFDDPPLETFITSD</sequence>
<reference evidence="1 2" key="1">
    <citation type="journal article" date="2012" name="J. Bacteriol.">
        <title>Draft genome sequence of the cyanide-utilizing bacterium Pseudomonas fluorescens strain NCIMB 11764.</title>
        <authorList>
            <person name="Vilo C.A."/>
            <person name="Benedik M.J."/>
            <person name="Kunz D.A."/>
            <person name="Dong Q."/>
        </authorList>
    </citation>
    <scope>NUCLEOTIDE SEQUENCE [LARGE SCALE GENOMIC DNA]</scope>
    <source>
        <strain evidence="1 2">NCIMB 11764</strain>
    </source>
</reference>
<dbReference type="EMBL" id="CP010945">
    <property type="protein sequence ID" value="AKV07014.1"/>
    <property type="molecule type" value="Genomic_DNA"/>
</dbReference>
<dbReference type="InterPro" id="IPR051220">
    <property type="entry name" value="TFA_Chaperone"/>
</dbReference>
<dbReference type="PANTHER" id="PTHR34413">
    <property type="entry name" value="PROPHAGE TAIL FIBER ASSEMBLY PROTEIN HOMOLOG TFAE-RELATED-RELATED"/>
    <property type="match status" value="1"/>
</dbReference>
<dbReference type="eggNOG" id="COG2110">
    <property type="taxonomic scope" value="Bacteria"/>
</dbReference>
<dbReference type="Proteomes" id="UP000017175">
    <property type="component" value="Chromosome"/>
</dbReference>
<dbReference type="RefSeq" id="WP_017336745.1">
    <property type="nucleotide sequence ID" value="NZ_CP010945.1"/>
</dbReference>